<dbReference type="GO" id="GO:0140664">
    <property type="term" value="F:ATP-dependent DNA damage sensor activity"/>
    <property type="evidence" value="ECO:0007669"/>
    <property type="project" value="InterPro"/>
</dbReference>
<dbReference type="GO" id="GO:0006298">
    <property type="term" value="P:mismatch repair"/>
    <property type="evidence" value="ECO:0007669"/>
    <property type="project" value="UniProtKB-UniRule"/>
</dbReference>
<dbReference type="InterPro" id="IPR020568">
    <property type="entry name" value="Ribosomal_Su5_D2-typ_SF"/>
</dbReference>
<sequence length="605" mass="69280">MSGRIKILDEATITKIAAGEIIERPASVVKELIENSIDANSQNIIVEIKGGGKDYIRVTDDGTGIDENQVELAFIRHSTSKISSIDDLNNIHSLGFRGEALASISMVSKVETLTRARDSTKGIRVFIDNGKIVDKQVIGCPVGTSMILRELFYNVPVRRKFLKKETAESNYVSDIVYKLALGNPNISFKYIKDDRLILKTPGTNDIVSNIYSILGKEFIDNLLELNYKDDTLNIKGYVSKNSFYRGNRRHQYIFVNKRWVKNYEITKTIEDCYKSVIPINKFPIFIFFIDIDPSNIDVNIHPTKEEIKFVDQSKIDELINGLVIENINKVVTIPKVEIIPLKIPDVQPINFLDKNYSNATDKISNENDEFDEFKETKIMSREESDNKYLTVQNDLRGKDSNEHASNLNMAQIFNDVKIVGVLFNTYIILEDSSNDNFYILDQHAAHERIMYEQYKKEYEGEKIVTQKLVSPEVIDLTNDEMEIVKENKDLFHRLGFEVEEFGINSLAIRGVPFIFGTPNSKELFFDILDNIKLDIKSSYDVKLEKIMKIACTNAIKGGDRIATIEIEELLDQLVKAENPYTCPHGRPIVIDISRRELEKRFKRII</sequence>
<evidence type="ECO:0000259" key="6">
    <source>
        <dbReference type="SMART" id="SM00853"/>
    </source>
</evidence>
<dbReference type="PANTHER" id="PTHR10073:SF12">
    <property type="entry name" value="DNA MISMATCH REPAIR PROTEIN MLH1"/>
    <property type="match status" value="1"/>
</dbReference>
<dbReference type="InterPro" id="IPR020667">
    <property type="entry name" value="DNA_mismatch_repair_MutL"/>
</dbReference>
<reference evidence="8 9" key="1">
    <citation type="submission" date="2016-11" db="EMBL/GenBank/DDBJ databases">
        <authorList>
            <person name="Jaros S."/>
            <person name="Januszkiewicz K."/>
            <person name="Wedrychowicz H."/>
        </authorList>
    </citation>
    <scope>NUCLEOTIDE SEQUENCE [LARGE SCALE GENOMIC DNA]</scope>
    <source>
        <strain evidence="8 9">DSM 13106</strain>
    </source>
</reference>
<dbReference type="SUPFAM" id="SSF118116">
    <property type="entry name" value="DNA mismatch repair protein MutL"/>
    <property type="match status" value="1"/>
</dbReference>
<dbReference type="InterPro" id="IPR042120">
    <property type="entry name" value="MutL_C_dimsub"/>
</dbReference>
<dbReference type="PROSITE" id="PS00058">
    <property type="entry name" value="DNA_MISMATCH_REPAIR_1"/>
    <property type="match status" value="1"/>
</dbReference>
<keyword evidence="2 4" id="KW-0227">DNA damage</keyword>
<dbReference type="InterPro" id="IPR038973">
    <property type="entry name" value="MutL/Mlh/Pms-like"/>
</dbReference>
<proteinExistence type="inferred from homology"/>
<comment type="function">
    <text evidence="4">This protein is involved in the repair of mismatches in DNA. It is required for dam-dependent methyl-directed DNA mismatch repair. May act as a 'molecular matchmaker', a protein that promotes the formation of a stable complex between two or more DNA-binding proteins in an ATP-dependent manner without itself being part of a final effector complex.</text>
</comment>
<dbReference type="GO" id="GO:0016887">
    <property type="term" value="F:ATP hydrolysis activity"/>
    <property type="evidence" value="ECO:0007669"/>
    <property type="project" value="InterPro"/>
</dbReference>
<feature type="domain" description="DNA mismatch repair protein S5" evidence="7">
    <location>
        <begin position="210"/>
        <end position="328"/>
    </location>
</feature>
<dbReference type="Gene3D" id="3.30.1370.100">
    <property type="entry name" value="MutL, C-terminal domain, regulatory subdomain"/>
    <property type="match status" value="1"/>
</dbReference>
<dbReference type="HAMAP" id="MF_00149">
    <property type="entry name" value="DNA_mis_repair"/>
    <property type="match status" value="1"/>
</dbReference>
<keyword evidence="3 4" id="KW-0234">DNA repair</keyword>
<comment type="similarity">
    <text evidence="1 4">Belongs to the DNA mismatch repair MutL/HexB family.</text>
</comment>
<evidence type="ECO:0000313" key="9">
    <source>
        <dbReference type="Proteomes" id="UP000184389"/>
    </source>
</evidence>
<dbReference type="InterPro" id="IPR042121">
    <property type="entry name" value="MutL_C_regsub"/>
</dbReference>
<dbReference type="EMBL" id="FQXR01000007">
    <property type="protein sequence ID" value="SHI00572.1"/>
    <property type="molecule type" value="Genomic_DNA"/>
</dbReference>
<dbReference type="FunFam" id="3.30.565.10:FF:000003">
    <property type="entry name" value="DNA mismatch repair endonuclease MutL"/>
    <property type="match status" value="1"/>
</dbReference>
<keyword evidence="5" id="KW-0175">Coiled coil</keyword>
<evidence type="ECO:0000313" key="8">
    <source>
        <dbReference type="EMBL" id="SHI00572.1"/>
    </source>
</evidence>
<dbReference type="AlphaFoldDB" id="A0A1M5XLP0"/>
<evidence type="ECO:0000256" key="5">
    <source>
        <dbReference type="SAM" id="Coils"/>
    </source>
</evidence>
<dbReference type="NCBIfam" id="TIGR00585">
    <property type="entry name" value="mutl"/>
    <property type="match status" value="1"/>
</dbReference>
<dbReference type="SUPFAM" id="SSF54211">
    <property type="entry name" value="Ribosomal protein S5 domain 2-like"/>
    <property type="match status" value="1"/>
</dbReference>
<organism evidence="8 9">
    <name type="scientific">Sporanaerobacter acetigenes DSM 13106</name>
    <dbReference type="NCBI Taxonomy" id="1123281"/>
    <lineage>
        <taxon>Bacteria</taxon>
        <taxon>Bacillati</taxon>
        <taxon>Bacillota</taxon>
        <taxon>Tissierellia</taxon>
        <taxon>Tissierellales</taxon>
        <taxon>Sporanaerobacteraceae</taxon>
        <taxon>Sporanaerobacter</taxon>
    </lineage>
</organism>
<dbReference type="GO" id="GO:0005524">
    <property type="term" value="F:ATP binding"/>
    <property type="evidence" value="ECO:0007669"/>
    <property type="project" value="InterPro"/>
</dbReference>
<dbReference type="GO" id="GO:0030983">
    <property type="term" value="F:mismatched DNA binding"/>
    <property type="evidence" value="ECO:0007669"/>
    <property type="project" value="InterPro"/>
</dbReference>
<evidence type="ECO:0000256" key="1">
    <source>
        <dbReference type="ARBA" id="ARBA00006082"/>
    </source>
</evidence>
<dbReference type="InterPro" id="IPR002099">
    <property type="entry name" value="MutL/Mlh/PMS"/>
</dbReference>
<dbReference type="InterPro" id="IPR037198">
    <property type="entry name" value="MutL_C_sf"/>
</dbReference>
<dbReference type="Gene3D" id="3.30.565.10">
    <property type="entry name" value="Histidine kinase-like ATPase, C-terminal domain"/>
    <property type="match status" value="1"/>
</dbReference>
<feature type="domain" description="MutL C-terminal dimerisation" evidence="6">
    <location>
        <begin position="418"/>
        <end position="561"/>
    </location>
</feature>
<dbReference type="SMART" id="SM01340">
    <property type="entry name" value="DNA_mis_repair"/>
    <property type="match status" value="1"/>
</dbReference>
<dbReference type="STRING" id="1123281.SAMN02745180_01729"/>
<feature type="coiled-coil region" evidence="5">
    <location>
        <begin position="349"/>
        <end position="376"/>
    </location>
</feature>
<name>A0A1M5XLP0_9FIRM</name>
<accession>A0A1M5XLP0</accession>
<dbReference type="Pfam" id="PF08676">
    <property type="entry name" value="MutL_C"/>
    <property type="match status" value="1"/>
</dbReference>
<dbReference type="Pfam" id="PF13589">
    <property type="entry name" value="HATPase_c_3"/>
    <property type="match status" value="1"/>
</dbReference>
<dbReference type="GO" id="GO:0032300">
    <property type="term" value="C:mismatch repair complex"/>
    <property type="evidence" value="ECO:0007669"/>
    <property type="project" value="InterPro"/>
</dbReference>
<dbReference type="Gene3D" id="3.30.230.10">
    <property type="match status" value="1"/>
</dbReference>
<keyword evidence="9" id="KW-1185">Reference proteome</keyword>
<dbReference type="InterPro" id="IPR014790">
    <property type="entry name" value="MutL_C"/>
</dbReference>
<dbReference type="SUPFAM" id="SSF55874">
    <property type="entry name" value="ATPase domain of HSP90 chaperone/DNA topoisomerase II/histidine kinase"/>
    <property type="match status" value="1"/>
</dbReference>
<dbReference type="InterPro" id="IPR014762">
    <property type="entry name" value="DNA_mismatch_repair_CS"/>
</dbReference>
<dbReference type="SMART" id="SM00853">
    <property type="entry name" value="MutL_C"/>
    <property type="match status" value="1"/>
</dbReference>
<dbReference type="CDD" id="cd00782">
    <property type="entry name" value="MutL_Trans"/>
    <property type="match status" value="1"/>
</dbReference>
<dbReference type="RefSeq" id="WP_072744396.1">
    <property type="nucleotide sequence ID" value="NZ_FQXR01000007.1"/>
</dbReference>
<dbReference type="InterPro" id="IPR014721">
    <property type="entry name" value="Ribsml_uS5_D2-typ_fold_subgr"/>
</dbReference>
<evidence type="ECO:0000256" key="4">
    <source>
        <dbReference type="HAMAP-Rule" id="MF_00149"/>
    </source>
</evidence>
<dbReference type="PANTHER" id="PTHR10073">
    <property type="entry name" value="DNA MISMATCH REPAIR PROTEIN MLH, PMS, MUTL"/>
    <property type="match status" value="1"/>
</dbReference>
<evidence type="ECO:0000259" key="7">
    <source>
        <dbReference type="SMART" id="SM01340"/>
    </source>
</evidence>
<gene>
    <name evidence="4" type="primary">mutL</name>
    <name evidence="8" type="ORF">SAMN02745180_01729</name>
</gene>
<dbReference type="CDD" id="cd16926">
    <property type="entry name" value="HATPase_MutL-MLH-PMS-like"/>
    <property type="match status" value="1"/>
</dbReference>
<dbReference type="Pfam" id="PF01119">
    <property type="entry name" value="DNA_mis_repair"/>
    <property type="match status" value="1"/>
</dbReference>
<evidence type="ECO:0000256" key="2">
    <source>
        <dbReference type="ARBA" id="ARBA00022763"/>
    </source>
</evidence>
<dbReference type="InterPro" id="IPR013507">
    <property type="entry name" value="DNA_mismatch_S5_2-like"/>
</dbReference>
<protein>
    <recommendedName>
        <fullName evidence="4">DNA mismatch repair protein MutL</fullName>
    </recommendedName>
</protein>
<evidence type="ECO:0000256" key="3">
    <source>
        <dbReference type="ARBA" id="ARBA00023204"/>
    </source>
</evidence>
<dbReference type="OrthoDB" id="9763467at2"/>
<dbReference type="Gene3D" id="3.30.1540.20">
    <property type="entry name" value="MutL, C-terminal domain, dimerisation subdomain"/>
    <property type="match status" value="1"/>
</dbReference>
<dbReference type="InterPro" id="IPR036890">
    <property type="entry name" value="HATPase_C_sf"/>
</dbReference>
<dbReference type="Proteomes" id="UP000184389">
    <property type="component" value="Unassembled WGS sequence"/>
</dbReference>